<evidence type="ECO:0000259" key="1">
    <source>
        <dbReference type="Pfam" id="PF03732"/>
    </source>
</evidence>
<dbReference type="Proteomes" id="UP001289374">
    <property type="component" value="Unassembled WGS sequence"/>
</dbReference>
<comment type="caution">
    <text evidence="2">The sequence shown here is derived from an EMBL/GenBank/DDBJ whole genome shotgun (WGS) entry which is preliminary data.</text>
</comment>
<name>A0AAE1WRF7_9LAMI</name>
<proteinExistence type="predicted"/>
<protein>
    <recommendedName>
        <fullName evidence="1">Retrotransposon gag domain-containing protein</fullName>
    </recommendedName>
</protein>
<accession>A0AAE1WRF7</accession>
<dbReference type="InterPro" id="IPR005162">
    <property type="entry name" value="Retrotrans_gag_dom"/>
</dbReference>
<sequence length="136" mass="15261">MHGEALSWFKWLYTNQQLSSWDAFLQALELCFGSSSYTNYQAVLFKLHQCGSVSDIQAEFERLYNNVVGLSPESVLNCFISGLQPDIQREMAVLQPSSISQVIELVKLLEAKVIDARSLRSMPPSPSHQLPTLLLA</sequence>
<reference evidence="2" key="2">
    <citation type="journal article" date="2024" name="Plant">
        <title>Genomic evolution and insights into agronomic trait innovations of Sesamum species.</title>
        <authorList>
            <person name="Miao H."/>
            <person name="Wang L."/>
            <person name="Qu L."/>
            <person name="Liu H."/>
            <person name="Sun Y."/>
            <person name="Le M."/>
            <person name="Wang Q."/>
            <person name="Wei S."/>
            <person name="Zheng Y."/>
            <person name="Lin W."/>
            <person name="Duan Y."/>
            <person name="Cao H."/>
            <person name="Xiong S."/>
            <person name="Wang X."/>
            <person name="Wei L."/>
            <person name="Li C."/>
            <person name="Ma Q."/>
            <person name="Ju M."/>
            <person name="Zhao R."/>
            <person name="Li G."/>
            <person name="Mu C."/>
            <person name="Tian Q."/>
            <person name="Mei H."/>
            <person name="Zhang T."/>
            <person name="Gao T."/>
            <person name="Zhang H."/>
        </authorList>
    </citation>
    <scope>NUCLEOTIDE SEQUENCE</scope>
    <source>
        <strain evidence="2">K16</strain>
    </source>
</reference>
<keyword evidence="3" id="KW-1185">Reference proteome</keyword>
<evidence type="ECO:0000313" key="3">
    <source>
        <dbReference type="Proteomes" id="UP001289374"/>
    </source>
</evidence>
<dbReference type="Pfam" id="PF03732">
    <property type="entry name" value="Retrotrans_gag"/>
    <property type="match status" value="1"/>
</dbReference>
<evidence type="ECO:0000313" key="2">
    <source>
        <dbReference type="EMBL" id="KAK4397964.1"/>
    </source>
</evidence>
<dbReference type="EMBL" id="JACGWL010000007">
    <property type="protein sequence ID" value="KAK4397964.1"/>
    <property type="molecule type" value="Genomic_DNA"/>
</dbReference>
<dbReference type="AlphaFoldDB" id="A0AAE1WRF7"/>
<feature type="domain" description="Retrotransposon gag" evidence="1">
    <location>
        <begin position="2"/>
        <end position="85"/>
    </location>
</feature>
<reference evidence="2" key="1">
    <citation type="submission" date="2020-06" db="EMBL/GenBank/DDBJ databases">
        <authorList>
            <person name="Li T."/>
            <person name="Hu X."/>
            <person name="Zhang T."/>
            <person name="Song X."/>
            <person name="Zhang H."/>
            <person name="Dai N."/>
            <person name="Sheng W."/>
            <person name="Hou X."/>
            <person name="Wei L."/>
        </authorList>
    </citation>
    <scope>NUCLEOTIDE SEQUENCE</scope>
    <source>
        <strain evidence="2">K16</strain>
        <tissue evidence="2">Leaf</tissue>
    </source>
</reference>
<organism evidence="2 3">
    <name type="scientific">Sesamum angolense</name>
    <dbReference type="NCBI Taxonomy" id="2727404"/>
    <lineage>
        <taxon>Eukaryota</taxon>
        <taxon>Viridiplantae</taxon>
        <taxon>Streptophyta</taxon>
        <taxon>Embryophyta</taxon>
        <taxon>Tracheophyta</taxon>
        <taxon>Spermatophyta</taxon>
        <taxon>Magnoliopsida</taxon>
        <taxon>eudicotyledons</taxon>
        <taxon>Gunneridae</taxon>
        <taxon>Pentapetalae</taxon>
        <taxon>asterids</taxon>
        <taxon>lamiids</taxon>
        <taxon>Lamiales</taxon>
        <taxon>Pedaliaceae</taxon>
        <taxon>Sesamum</taxon>
    </lineage>
</organism>
<gene>
    <name evidence="2" type="ORF">Sango_1271900</name>
</gene>